<comment type="caution">
    <text evidence="1">The sequence shown here is derived from an EMBL/GenBank/DDBJ whole genome shotgun (WGS) entry which is preliminary data.</text>
</comment>
<proteinExistence type="predicted"/>
<evidence type="ECO:0000313" key="2">
    <source>
        <dbReference type="Proteomes" id="UP000269689"/>
    </source>
</evidence>
<keyword evidence="2" id="KW-1185">Reference proteome</keyword>
<dbReference type="EMBL" id="RKQK01000001">
    <property type="protein sequence ID" value="RPE71966.1"/>
    <property type="molecule type" value="Genomic_DNA"/>
</dbReference>
<sequence>MLMLQYTKKTGYLKARQGSWLRFWPIFKALKGKFAVIYGVSSHWDHEYARSEKPQFVMIRTGRDAVRQGGCV</sequence>
<dbReference type="Proteomes" id="UP000269689">
    <property type="component" value="Unassembled WGS sequence"/>
</dbReference>
<evidence type="ECO:0000313" key="1">
    <source>
        <dbReference type="EMBL" id="RPE71966.1"/>
    </source>
</evidence>
<accession>A0A3N4UMS8</accession>
<organism evidence="1 2">
    <name type="scientific">Pacificibacter maritimus</name>
    <dbReference type="NCBI Taxonomy" id="762213"/>
    <lineage>
        <taxon>Bacteria</taxon>
        <taxon>Pseudomonadati</taxon>
        <taxon>Pseudomonadota</taxon>
        <taxon>Alphaproteobacteria</taxon>
        <taxon>Rhodobacterales</taxon>
        <taxon>Roseobacteraceae</taxon>
        <taxon>Pacificibacter</taxon>
    </lineage>
</organism>
<reference evidence="1 2" key="1">
    <citation type="submission" date="2018-11" db="EMBL/GenBank/DDBJ databases">
        <title>Genomic Encyclopedia of Type Strains, Phase IV (KMG-IV): sequencing the most valuable type-strain genomes for metagenomic binning, comparative biology and taxonomic classification.</title>
        <authorList>
            <person name="Goeker M."/>
        </authorList>
    </citation>
    <scope>NUCLEOTIDE SEQUENCE [LARGE SCALE GENOMIC DNA]</scope>
    <source>
        <strain evidence="1 2">DSM 104731</strain>
    </source>
</reference>
<dbReference type="AlphaFoldDB" id="A0A3N4UMS8"/>
<name>A0A3N4UMS8_9RHOB</name>
<gene>
    <name evidence="1" type="ORF">EDD53_1101</name>
</gene>
<protein>
    <submittedName>
        <fullName evidence="1">Uncharacterized protein</fullName>
    </submittedName>
</protein>